<dbReference type="Proteomes" id="UP001067231">
    <property type="component" value="Unassembled WGS sequence"/>
</dbReference>
<dbReference type="GO" id="GO:0003723">
    <property type="term" value="F:RNA binding"/>
    <property type="evidence" value="ECO:0007669"/>
    <property type="project" value="UniProtKB-KW"/>
</dbReference>
<dbReference type="CDD" id="cd22526">
    <property type="entry name" value="KH-I_Rrp40"/>
    <property type="match status" value="1"/>
</dbReference>
<name>A0A9D5DKK2_9CRYT</name>
<dbReference type="GO" id="GO:0071034">
    <property type="term" value="P:CUT catabolic process"/>
    <property type="evidence" value="ECO:0007669"/>
    <property type="project" value="TreeGrafter"/>
</dbReference>
<evidence type="ECO:0000256" key="3">
    <source>
        <dbReference type="ARBA" id="ARBA00022884"/>
    </source>
</evidence>
<dbReference type="Pfam" id="PF21262">
    <property type="entry name" value="RRP40_S1"/>
    <property type="match status" value="1"/>
</dbReference>
<evidence type="ECO:0000256" key="2">
    <source>
        <dbReference type="ARBA" id="ARBA00022835"/>
    </source>
</evidence>
<dbReference type="PANTHER" id="PTHR21321">
    <property type="entry name" value="PNAS-3 RELATED"/>
    <property type="match status" value="1"/>
</dbReference>
<dbReference type="Gene3D" id="2.40.50.140">
    <property type="entry name" value="Nucleic acid-binding proteins"/>
    <property type="match status" value="1"/>
</dbReference>
<evidence type="ECO:0000259" key="4">
    <source>
        <dbReference type="Pfam" id="PF15985"/>
    </source>
</evidence>
<sequence length="275" mass="30749">MDASSMISDDFDVVLPGEERSLDSLETTKGRFLTRLCLIANSEIVHTAGVVCKRPHWPYDQTILSFKGCYIPRKGDIIVGTVVNKNGEIFRVSMNFLHDGILSDMAFEGATKRNRPNLVIGNHVCSRISYVDLESGEIELTCITPEEKKTWSNNENYLGILKNSNYKNIQLSDEYSKSDMSDSSGEVLSCIKDGMVTTVPLSVSQILLADKSYVLEELSKYFAYEICVGQNAVVWFSASTVKELLLIRSALKIIPNCTKPQVILEKLWSKIQSQS</sequence>
<comment type="subcellular location">
    <subcellularLocation>
        <location evidence="1">Nucleus</location>
    </subcellularLocation>
</comment>
<dbReference type="GO" id="GO:0000177">
    <property type="term" value="C:cytoplasmic exosome (RNase complex)"/>
    <property type="evidence" value="ECO:0007669"/>
    <property type="project" value="TreeGrafter"/>
</dbReference>
<feature type="domain" description="K Homology" evidence="4">
    <location>
        <begin position="194"/>
        <end position="242"/>
    </location>
</feature>
<dbReference type="InterPro" id="IPR004088">
    <property type="entry name" value="KH_dom_type_1"/>
</dbReference>
<organism evidence="5">
    <name type="scientific">Cryptosporidium canis</name>
    <dbReference type="NCBI Taxonomy" id="195482"/>
    <lineage>
        <taxon>Eukaryota</taxon>
        <taxon>Sar</taxon>
        <taxon>Alveolata</taxon>
        <taxon>Apicomplexa</taxon>
        <taxon>Conoidasida</taxon>
        <taxon>Coccidia</taxon>
        <taxon>Eucoccidiorida</taxon>
        <taxon>Eimeriorina</taxon>
        <taxon>Cryptosporidiidae</taxon>
        <taxon>Cryptosporidium</taxon>
    </lineage>
</organism>
<evidence type="ECO:0000313" key="5">
    <source>
        <dbReference type="EMBL" id="KAJ1611934.1"/>
    </source>
</evidence>
<dbReference type="GO" id="GO:0071035">
    <property type="term" value="P:nuclear polyadenylation-dependent rRNA catabolic process"/>
    <property type="evidence" value="ECO:0007669"/>
    <property type="project" value="TreeGrafter"/>
</dbReference>
<dbReference type="SUPFAM" id="SSF50249">
    <property type="entry name" value="Nucleic acid-binding proteins"/>
    <property type="match status" value="1"/>
</dbReference>
<dbReference type="InterPro" id="IPR012340">
    <property type="entry name" value="NA-bd_OB-fold"/>
</dbReference>
<comment type="caution">
    <text evidence="5">The sequence shown here is derived from an EMBL/GenBank/DDBJ whole genome shotgun (WGS) entry which is preliminary data.</text>
</comment>
<keyword evidence="3" id="KW-0694">RNA-binding</keyword>
<protein>
    <recommendedName>
        <fullName evidence="4">K Homology domain-containing protein</fullName>
    </recommendedName>
</protein>
<dbReference type="InterPro" id="IPR026699">
    <property type="entry name" value="Exosome_RNA_bind1/RRP40/RRP4"/>
</dbReference>
<dbReference type="GO" id="GO:0071038">
    <property type="term" value="P:TRAMP-dependent tRNA surveillance pathway"/>
    <property type="evidence" value="ECO:0007669"/>
    <property type="project" value="TreeGrafter"/>
</dbReference>
<gene>
    <name evidence="5" type="ORF">OJ253_698</name>
</gene>
<dbReference type="GO" id="GO:0034475">
    <property type="term" value="P:U4 snRNA 3'-end processing"/>
    <property type="evidence" value="ECO:0007669"/>
    <property type="project" value="TreeGrafter"/>
</dbReference>
<evidence type="ECO:0000256" key="1">
    <source>
        <dbReference type="ARBA" id="ARBA00004123"/>
    </source>
</evidence>
<dbReference type="Pfam" id="PF15985">
    <property type="entry name" value="KH_6"/>
    <property type="match status" value="1"/>
</dbReference>
<dbReference type="GO" id="GO:0000467">
    <property type="term" value="P:exonucleolytic trimming to generate mature 3'-end of 5.8S rRNA from tricistronic rRNA transcript (SSU-rRNA, 5.8S rRNA, LSU-rRNA)"/>
    <property type="evidence" value="ECO:0007669"/>
    <property type="project" value="TreeGrafter"/>
</dbReference>
<proteinExistence type="predicted"/>
<keyword evidence="2" id="KW-0271">Exosome</keyword>
<dbReference type="SUPFAM" id="SSF54791">
    <property type="entry name" value="Eukaryotic type KH-domain (KH-domain type I)"/>
    <property type="match status" value="1"/>
</dbReference>
<dbReference type="Gene3D" id="3.30.1370.10">
    <property type="entry name" value="K Homology domain, type 1"/>
    <property type="match status" value="1"/>
</dbReference>
<dbReference type="AlphaFoldDB" id="A0A9D5DKK2"/>
<dbReference type="InterPro" id="IPR036612">
    <property type="entry name" value="KH_dom_type_1_sf"/>
</dbReference>
<reference evidence="5" key="1">
    <citation type="submission" date="2022-10" db="EMBL/GenBank/DDBJ databases">
        <title>Adaptive evolution leads to modifications in subtelomeric GC content in a zoonotic Cryptosporidium species.</title>
        <authorList>
            <person name="Li J."/>
            <person name="Feng Y."/>
            <person name="Xiao L."/>
        </authorList>
    </citation>
    <scope>NUCLEOTIDE SEQUENCE</scope>
    <source>
        <strain evidence="5">33844</strain>
    </source>
</reference>
<dbReference type="OrthoDB" id="340500at2759"/>
<dbReference type="EMBL" id="JAPCXC010000010">
    <property type="protein sequence ID" value="KAJ1611934.1"/>
    <property type="molecule type" value="Genomic_DNA"/>
</dbReference>
<dbReference type="PANTHER" id="PTHR21321:SF1">
    <property type="entry name" value="EXOSOME COMPLEX COMPONENT RRP40"/>
    <property type="match status" value="1"/>
</dbReference>
<dbReference type="InterPro" id="IPR049469">
    <property type="entry name" value="RRP40_KH-I"/>
</dbReference>
<accession>A0A9D5DKK2</accession>
<dbReference type="GO" id="GO:0071051">
    <property type="term" value="P:poly(A)-dependent snoRNA 3'-end processing"/>
    <property type="evidence" value="ECO:0007669"/>
    <property type="project" value="TreeGrafter"/>
</dbReference>
<dbReference type="GO" id="GO:0000176">
    <property type="term" value="C:nuclear exosome (RNase complex)"/>
    <property type="evidence" value="ECO:0007669"/>
    <property type="project" value="TreeGrafter"/>
</dbReference>